<evidence type="ECO:0000256" key="4">
    <source>
        <dbReference type="ARBA" id="ARBA00022958"/>
    </source>
</evidence>
<comment type="catalytic activity">
    <reaction evidence="6">
        <text>2 acetyl-CoA = acetoacetyl-CoA + CoA</text>
        <dbReference type="Rhea" id="RHEA:21036"/>
        <dbReference type="ChEBI" id="CHEBI:57286"/>
        <dbReference type="ChEBI" id="CHEBI:57287"/>
        <dbReference type="ChEBI" id="CHEBI:57288"/>
        <dbReference type="EC" id="2.3.1.9"/>
    </reaction>
    <physiologicalReaction direction="left-to-right" evidence="6">
        <dbReference type="Rhea" id="RHEA:21037"/>
    </physiologicalReaction>
</comment>
<evidence type="ECO:0000256" key="6">
    <source>
        <dbReference type="ARBA" id="ARBA00052235"/>
    </source>
</evidence>
<evidence type="ECO:0000256" key="3">
    <source>
        <dbReference type="ARBA" id="ARBA00022723"/>
    </source>
</evidence>
<dbReference type="GO" id="GO:0016125">
    <property type="term" value="P:sterol metabolic process"/>
    <property type="evidence" value="ECO:0000318"/>
    <property type="project" value="GO_Central"/>
</dbReference>
<evidence type="ECO:0000313" key="11">
    <source>
        <dbReference type="EMBL" id="GAQ91294.1"/>
    </source>
</evidence>
<dbReference type="NCBIfam" id="TIGR01930">
    <property type="entry name" value="AcCoA-C-Actrans"/>
    <property type="match status" value="1"/>
</dbReference>
<evidence type="ECO:0000256" key="1">
    <source>
        <dbReference type="ARBA" id="ARBA00010982"/>
    </source>
</evidence>
<dbReference type="OrthoDB" id="5404651at2759"/>
<dbReference type="PROSITE" id="PS00737">
    <property type="entry name" value="THIOLASE_2"/>
    <property type="match status" value="1"/>
</dbReference>
<dbReference type="OMA" id="REHGLDH"/>
<evidence type="ECO:0000313" key="12">
    <source>
        <dbReference type="Proteomes" id="UP000054558"/>
    </source>
</evidence>
<feature type="domain" description="Thiolase C-terminal" evidence="10">
    <location>
        <begin position="400"/>
        <end position="521"/>
    </location>
</feature>
<dbReference type="InterPro" id="IPR002155">
    <property type="entry name" value="Thiolase"/>
</dbReference>
<proteinExistence type="inferred from homology"/>
<dbReference type="Pfam" id="PF02803">
    <property type="entry name" value="Thiolase_C"/>
    <property type="match status" value="1"/>
</dbReference>
<dbReference type="InterPro" id="IPR020617">
    <property type="entry name" value="Thiolase_C"/>
</dbReference>
<evidence type="ECO:0000256" key="8">
    <source>
        <dbReference type="SAM" id="MobiDB-lite"/>
    </source>
</evidence>
<protein>
    <submittedName>
        <fullName evidence="11">Acetoacetyl-CoA thiolase</fullName>
    </submittedName>
</protein>
<organism evidence="11 12">
    <name type="scientific">Klebsormidium nitens</name>
    <name type="common">Green alga</name>
    <name type="synonym">Ulothrix nitens</name>
    <dbReference type="NCBI Taxonomy" id="105231"/>
    <lineage>
        <taxon>Eukaryota</taxon>
        <taxon>Viridiplantae</taxon>
        <taxon>Streptophyta</taxon>
        <taxon>Klebsormidiophyceae</taxon>
        <taxon>Klebsormidiales</taxon>
        <taxon>Klebsormidiaceae</taxon>
        <taxon>Klebsormidium</taxon>
    </lineage>
</organism>
<keyword evidence="4" id="KW-0630">Potassium</keyword>
<dbReference type="InterPro" id="IPR020613">
    <property type="entry name" value="Thiolase_CS"/>
</dbReference>
<evidence type="ECO:0000259" key="9">
    <source>
        <dbReference type="Pfam" id="PF00108"/>
    </source>
</evidence>
<evidence type="ECO:0000256" key="5">
    <source>
        <dbReference type="ARBA" id="ARBA00023315"/>
    </source>
</evidence>
<dbReference type="AlphaFoldDB" id="A0A1Y1IKJ7"/>
<dbReference type="PANTHER" id="PTHR18919">
    <property type="entry name" value="ACETYL-COA C-ACYLTRANSFERASE"/>
    <property type="match status" value="1"/>
</dbReference>
<dbReference type="GO" id="GO:0046872">
    <property type="term" value="F:metal ion binding"/>
    <property type="evidence" value="ECO:0007669"/>
    <property type="project" value="UniProtKB-KW"/>
</dbReference>
<dbReference type="Pfam" id="PF00108">
    <property type="entry name" value="Thiolase_N"/>
    <property type="match status" value="1"/>
</dbReference>
<sequence>MRRILQKAWAPSQFLPARPSLLETCRINGGAARLLSQTPHAEETLGKLNLVDPAELSSSNKEERSNSGLSASTSAAPSTSTSADSPSNPTGTDPVDSGLVGDDGMAVGGAGGKTTEIRSPGVLTGQSGFQEVVVVGMARTPMGVFGGGLSSLSAPKLGGLAIKGALERANLQPEQVNEVIYGNVLQAGLGQAPARQAAMAAGLPASVICTTVNKMCASGMKAVMFGAQSIMLGHNDVVVAGGMESMSRAPYYVERRLRGKALGHQQMKDGMILDGLWDAYKDMHMGQIAELCASEMGISRSEQDDYAIQSYERALAAQAAGVLAKEIVPVSVPSERRKGEPTMVEQDEGLGKFDPEKLRELPPVFEGDGTVTAGNASQISDGAVALVLTSAAFAEKHDLKPILRISGFGDAAQSSEKFPTTPSLAIPRAVKNAGKRLEDVDLFEINQAFAVVQIANERLLGLSSDEVNIHGGAVALGHPIGASGARQIMALHSVLTAKDATIGCASICNGGGGASAIVIERL</sequence>
<keyword evidence="2 7" id="KW-0808">Transferase</keyword>
<dbReference type="InterPro" id="IPR016039">
    <property type="entry name" value="Thiolase-like"/>
</dbReference>
<dbReference type="InterPro" id="IPR020615">
    <property type="entry name" value="Thiolase_acyl_enz_int_AS"/>
</dbReference>
<feature type="compositionally biased region" description="Low complexity" evidence="8">
    <location>
        <begin position="70"/>
        <end position="90"/>
    </location>
</feature>
<dbReference type="Proteomes" id="UP000054558">
    <property type="component" value="Unassembled WGS sequence"/>
</dbReference>
<name>A0A1Y1IKJ7_KLENI</name>
<evidence type="ECO:0000259" key="10">
    <source>
        <dbReference type="Pfam" id="PF02803"/>
    </source>
</evidence>
<dbReference type="EMBL" id="DF237708">
    <property type="protein sequence ID" value="GAQ91294.1"/>
    <property type="molecule type" value="Genomic_DNA"/>
</dbReference>
<dbReference type="Gene3D" id="3.40.47.10">
    <property type="match status" value="1"/>
</dbReference>
<feature type="region of interest" description="Disordered" evidence="8">
    <location>
        <begin position="53"/>
        <end position="122"/>
    </location>
</feature>
<dbReference type="GO" id="GO:0003985">
    <property type="term" value="F:acetyl-CoA C-acetyltransferase activity"/>
    <property type="evidence" value="ECO:0000318"/>
    <property type="project" value="GO_Central"/>
</dbReference>
<keyword evidence="12" id="KW-1185">Reference proteome</keyword>
<accession>A0A1Y1IKJ7</accession>
<dbReference type="PROSITE" id="PS00098">
    <property type="entry name" value="THIOLASE_1"/>
    <property type="match status" value="1"/>
</dbReference>
<keyword evidence="5 7" id="KW-0012">Acyltransferase</keyword>
<dbReference type="FunFam" id="3.40.47.10:FF:000007">
    <property type="entry name" value="acetyl-CoA acetyltransferase, mitochondrial"/>
    <property type="match status" value="1"/>
</dbReference>
<dbReference type="SUPFAM" id="SSF53901">
    <property type="entry name" value="Thiolase-like"/>
    <property type="match status" value="2"/>
</dbReference>
<dbReference type="CDD" id="cd00751">
    <property type="entry name" value="thiolase"/>
    <property type="match status" value="1"/>
</dbReference>
<gene>
    <name evidence="11" type="ORF">KFL_007590080</name>
</gene>
<reference evidence="11 12" key="1">
    <citation type="journal article" date="2014" name="Nat. Commun.">
        <title>Klebsormidium flaccidum genome reveals primary factors for plant terrestrial adaptation.</title>
        <authorList>
            <person name="Hori K."/>
            <person name="Maruyama F."/>
            <person name="Fujisawa T."/>
            <person name="Togashi T."/>
            <person name="Yamamoto N."/>
            <person name="Seo M."/>
            <person name="Sato S."/>
            <person name="Yamada T."/>
            <person name="Mori H."/>
            <person name="Tajima N."/>
            <person name="Moriyama T."/>
            <person name="Ikeuchi M."/>
            <person name="Watanabe M."/>
            <person name="Wada H."/>
            <person name="Kobayashi K."/>
            <person name="Saito M."/>
            <person name="Masuda T."/>
            <person name="Sasaki-Sekimoto Y."/>
            <person name="Mashiguchi K."/>
            <person name="Awai K."/>
            <person name="Shimojima M."/>
            <person name="Masuda S."/>
            <person name="Iwai M."/>
            <person name="Nobusawa T."/>
            <person name="Narise T."/>
            <person name="Kondo S."/>
            <person name="Saito H."/>
            <person name="Sato R."/>
            <person name="Murakawa M."/>
            <person name="Ihara Y."/>
            <person name="Oshima-Yamada Y."/>
            <person name="Ohtaka K."/>
            <person name="Satoh M."/>
            <person name="Sonobe K."/>
            <person name="Ishii M."/>
            <person name="Ohtani R."/>
            <person name="Kanamori-Sato M."/>
            <person name="Honoki R."/>
            <person name="Miyazaki D."/>
            <person name="Mochizuki H."/>
            <person name="Umetsu J."/>
            <person name="Higashi K."/>
            <person name="Shibata D."/>
            <person name="Kamiya Y."/>
            <person name="Sato N."/>
            <person name="Nakamura Y."/>
            <person name="Tabata S."/>
            <person name="Ida S."/>
            <person name="Kurokawa K."/>
            <person name="Ohta H."/>
        </authorList>
    </citation>
    <scope>NUCLEOTIDE SEQUENCE [LARGE SCALE GENOMIC DNA]</scope>
    <source>
        <strain evidence="11 12">NIES-2285</strain>
    </source>
</reference>
<dbReference type="InterPro" id="IPR020616">
    <property type="entry name" value="Thiolase_N"/>
</dbReference>
<feature type="domain" description="Thiolase N-terminal" evidence="9">
    <location>
        <begin position="132"/>
        <end position="391"/>
    </location>
</feature>
<dbReference type="STRING" id="105231.A0A1Y1IKJ7"/>
<dbReference type="PANTHER" id="PTHR18919:SF156">
    <property type="entry name" value="ACETYL-COA ACETYLTRANSFERASE, MITOCHONDRIAL"/>
    <property type="match status" value="1"/>
</dbReference>
<evidence type="ECO:0000256" key="7">
    <source>
        <dbReference type="RuleBase" id="RU003557"/>
    </source>
</evidence>
<comment type="similarity">
    <text evidence="1 7">Belongs to the thiolase-like superfamily. Thiolase family.</text>
</comment>
<evidence type="ECO:0000256" key="2">
    <source>
        <dbReference type="ARBA" id="ARBA00022679"/>
    </source>
</evidence>
<keyword evidence="3" id="KW-0479">Metal-binding</keyword>